<name>A0ABR7X5L0_9SPHI</name>
<gene>
    <name evidence="1" type="ORF">IDJ75_11235</name>
</gene>
<evidence type="ECO:0000313" key="2">
    <source>
        <dbReference type="Proteomes" id="UP000618754"/>
    </source>
</evidence>
<reference evidence="1 2" key="1">
    <citation type="submission" date="2020-09" db="EMBL/GenBank/DDBJ databases">
        <title>Novel species of Mucilaginibacter isolated from a glacier on the Tibetan Plateau.</title>
        <authorList>
            <person name="Liu Q."/>
            <person name="Xin Y.-H."/>
        </authorList>
    </citation>
    <scope>NUCLEOTIDE SEQUENCE [LARGE SCALE GENOMIC DNA]</scope>
    <source>
        <strain evidence="1 2">CGMCC 1.13878</strain>
    </source>
</reference>
<organism evidence="1 2">
    <name type="scientific">Mucilaginibacter rigui</name>
    <dbReference type="NCBI Taxonomy" id="534635"/>
    <lineage>
        <taxon>Bacteria</taxon>
        <taxon>Pseudomonadati</taxon>
        <taxon>Bacteroidota</taxon>
        <taxon>Sphingobacteriia</taxon>
        <taxon>Sphingobacteriales</taxon>
        <taxon>Sphingobacteriaceae</taxon>
        <taxon>Mucilaginibacter</taxon>
    </lineage>
</organism>
<dbReference type="EMBL" id="JACWMW010000002">
    <property type="protein sequence ID" value="MBD1385854.1"/>
    <property type="molecule type" value="Genomic_DNA"/>
</dbReference>
<accession>A0ABR7X5L0</accession>
<sequence>MHPNLENHPAGREGFIGIVNYIDSPNNEIHVVFTDEAEAVYPSDALFKLKPKEEIYPTGGMDFAIPNLNSYKDLYKISLLQQMGRSTDIWNALQIARENPEIWKNSLVSVEESLGLHHNQYIGR</sequence>
<protein>
    <submittedName>
        <fullName evidence="1">Uncharacterized protein</fullName>
    </submittedName>
</protein>
<evidence type="ECO:0000313" key="1">
    <source>
        <dbReference type="EMBL" id="MBD1385854.1"/>
    </source>
</evidence>
<keyword evidence="2" id="KW-1185">Reference proteome</keyword>
<proteinExistence type="predicted"/>
<dbReference type="Proteomes" id="UP000618754">
    <property type="component" value="Unassembled WGS sequence"/>
</dbReference>
<comment type="caution">
    <text evidence="1">The sequence shown here is derived from an EMBL/GenBank/DDBJ whole genome shotgun (WGS) entry which is preliminary data.</text>
</comment>